<dbReference type="InterPro" id="IPR008978">
    <property type="entry name" value="HSP20-like_chaperone"/>
</dbReference>
<dbReference type="GO" id="GO:0006457">
    <property type="term" value="P:protein folding"/>
    <property type="evidence" value="ECO:0007669"/>
    <property type="project" value="TreeGrafter"/>
</dbReference>
<accession>A0A8H7BNF8</accession>
<comment type="similarity">
    <text evidence="1">Belongs to the p23/wos2 family.</text>
</comment>
<protein>
    <submittedName>
        <fullName evidence="4">Prostaglandin E synthase 3 (Cytosolic)</fullName>
    </submittedName>
</protein>
<dbReference type="GO" id="GO:0051131">
    <property type="term" value="P:chaperone-mediated protein complex assembly"/>
    <property type="evidence" value="ECO:0007669"/>
    <property type="project" value="TreeGrafter"/>
</dbReference>
<dbReference type="FunFam" id="2.60.40.790:FF:000013">
    <property type="entry name" value="Very-long-chain (3R)-3-hydroxyacyl-CoA dehydratase"/>
    <property type="match status" value="1"/>
</dbReference>
<comment type="caution">
    <text evidence="4">The sequence shown here is derived from an EMBL/GenBank/DDBJ whole genome shotgun (WGS) entry which is preliminary data.</text>
</comment>
<dbReference type="PANTHER" id="PTHR22932">
    <property type="entry name" value="TELOMERASE-BINDING PROTEIN P23 HSP90 CO-CHAPERONE"/>
    <property type="match status" value="1"/>
</dbReference>
<feature type="domain" description="CS" evidence="3">
    <location>
        <begin position="2"/>
        <end position="90"/>
    </location>
</feature>
<reference evidence="4" key="1">
    <citation type="submission" date="2020-01" db="EMBL/GenBank/DDBJ databases">
        <title>Genome Sequencing of Three Apophysomyces-Like Fungal Strains Confirms a Novel Fungal Genus in the Mucoromycota with divergent Burkholderia-like Endosymbiotic Bacteria.</title>
        <authorList>
            <person name="Stajich J.E."/>
            <person name="Macias A.M."/>
            <person name="Carter-House D."/>
            <person name="Lovett B."/>
            <person name="Kasson L.R."/>
            <person name="Berry K."/>
            <person name="Grigoriev I."/>
            <person name="Chang Y."/>
            <person name="Spatafora J."/>
            <person name="Kasson M.T."/>
        </authorList>
    </citation>
    <scope>NUCLEOTIDE SEQUENCE</scope>
    <source>
        <strain evidence="4">NRRL A-21654</strain>
    </source>
</reference>
<dbReference type="PANTHER" id="PTHR22932:SF1">
    <property type="entry name" value="CO-CHAPERONE PROTEIN DAF-41"/>
    <property type="match status" value="1"/>
</dbReference>
<evidence type="ECO:0000256" key="2">
    <source>
        <dbReference type="SAM" id="MobiDB-lite"/>
    </source>
</evidence>
<evidence type="ECO:0000313" key="5">
    <source>
        <dbReference type="Proteomes" id="UP000605846"/>
    </source>
</evidence>
<feature type="region of interest" description="Disordered" evidence="2">
    <location>
        <begin position="105"/>
        <end position="167"/>
    </location>
</feature>
<evidence type="ECO:0000313" key="4">
    <source>
        <dbReference type="EMBL" id="KAF7720656.1"/>
    </source>
</evidence>
<sequence length="167" mass="18932">MPFHPTLKWAQNKDVIFLTVELSDITNPEIDVKPEKFHFKGKGEKEQKEYEAELEFHGKIDVEKSKKNLTARELFIVLQKAEQGFWPKLQKGGKLNFLKTDFARWKDEDDDDEEDQGQGDMGGMGGMDFSSILSQAGVGSQPDLDNYLPDGDESSDEEEAEKSEGKN</sequence>
<keyword evidence="5" id="KW-1185">Reference proteome</keyword>
<dbReference type="GO" id="GO:0051087">
    <property type="term" value="F:protein-folding chaperone binding"/>
    <property type="evidence" value="ECO:0007669"/>
    <property type="project" value="TreeGrafter"/>
</dbReference>
<dbReference type="GO" id="GO:0005634">
    <property type="term" value="C:nucleus"/>
    <property type="evidence" value="ECO:0007669"/>
    <property type="project" value="TreeGrafter"/>
</dbReference>
<proteinExistence type="inferred from homology"/>
<evidence type="ECO:0000256" key="1">
    <source>
        <dbReference type="ARBA" id="ARBA00025733"/>
    </source>
</evidence>
<gene>
    <name evidence="4" type="primary">PTGES3</name>
    <name evidence="4" type="ORF">EC973_006673</name>
</gene>
<dbReference type="CDD" id="cd06465">
    <property type="entry name" value="p23_hB-ind1_like"/>
    <property type="match status" value="1"/>
</dbReference>
<dbReference type="GO" id="GO:0005829">
    <property type="term" value="C:cytosol"/>
    <property type="evidence" value="ECO:0007669"/>
    <property type="project" value="TreeGrafter"/>
</dbReference>
<dbReference type="SUPFAM" id="SSF49764">
    <property type="entry name" value="HSP20-like chaperones"/>
    <property type="match status" value="1"/>
</dbReference>
<dbReference type="Proteomes" id="UP000605846">
    <property type="component" value="Unassembled WGS sequence"/>
</dbReference>
<feature type="compositionally biased region" description="Acidic residues" evidence="2">
    <location>
        <begin position="108"/>
        <end position="117"/>
    </location>
</feature>
<dbReference type="InterPro" id="IPR007052">
    <property type="entry name" value="CS_dom"/>
</dbReference>
<dbReference type="AlphaFoldDB" id="A0A8H7BNF8"/>
<dbReference type="PROSITE" id="PS51203">
    <property type="entry name" value="CS"/>
    <property type="match status" value="1"/>
</dbReference>
<evidence type="ECO:0000259" key="3">
    <source>
        <dbReference type="PROSITE" id="PS51203"/>
    </source>
</evidence>
<name>A0A8H7BNF8_9FUNG</name>
<dbReference type="Gene3D" id="2.60.40.790">
    <property type="match status" value="1"/>
</dbReference>
<dbReference type="GO" id="GO:0051879">
    <property type="term" value="F:Hsp90 protein binding"/>
    <property type="evidence" value="ECO:0007669"/>
    <property type="project" value="InterPro"/>
</dbReference>
<feature type="compositionally biased region" description="Acidic residues" evidence="2">
    <location>
        <begin position="150"/>
        <end position="161"/>
    </location>
</feature>
<dbReference type="InterPro" id="IPR045250">
    <property type="entry name" value="p23-like"/>
</dbReference>
<organism evidence="4 5">
    <name type="scientific">Apophysomyces ossiformis</name>
    <dbReference type="NCBI Taxonomy" id="679940"/>
    <lineage>
        <taxon>Eukaryota</taxon>
        <taxon>Fungi</taxon>
        <taxon>Fungi incertae sedis</taxon>
        <taxon>Mucoromycota</taxon>
        <taxon>Mucoromycotina</taxon>
        <taxon>Mucoromycetes</taxon>
        <taxon>Mucorales</taxon>
        <taxon>Mucorineae</taxon>
        <taxon>Mucoraceae</taxon>
        <taxon>Apophysomyces</taxon>
    </lineage>
</organism>
<dbReference type="OrthoDB" id="1564555at2759"/>
<dbReference type="EMBL" id="JABAYA010000439">
    <property type="protein sequence ID" value="KAF7720656.1"/>
    <property type="molecule type" value="Genomic_DNA"/>
</dbReference>
<dbReference type="Pfam" id="PF04969">
    <property type="entry name" value="CS"/>
    <property type="match status" value="1"/>
</dbReference>